<dbReference type="eggNOG" id="COG1199">
    <property type="taxonomic scope" value="Bacteria"/>
</dbReference>
<feature type="domain" description="ATP-dependent helicase C-terminal" evidence="1">
    <location>
        <begin position="413"/>
        <end position="492"/>
    </location>
</feature>
<dbReference type="InterPro" id="IPR006555">
    <property type="entry name" value="ATP-dep_Helicase_C"/>
</dbReference>
<accession>B0CBE3</accession>
<protein>
    <recommendedName>
        <fullName evidence="1">ATP-dependent helicase C-terminal domain-containing protein</fullName>
    </recommendedName>
</protein>
<sequence>MIVIEVEVHRQLHAFLRDQGSDQWPHHLTIARLVARAFRLKRSALIQISASAKHQGLHRLSYLAPLMIWRDAVILVAPLAAQQQLLRVEMPHLHEWMQIKKPILAADHWPGSHFKGVLLVTPEVWLRDYLTQAYQFPSDIPTLIDNADQLEGWAQQQLTLSLHPPDWEQLIWCYPPLLELIRETRVKLTRALFQHPENPYGHTLIEQKERQILAQLHQAILAHGMALSPPNWQQFWQAYQSDHHLLWSGLNRDNGAFTLHCAPNEVNLSLQGLWSRQPVVLMGSSFDLEPEAKLFRQQLGLEDMTYVQFGAHREAEAVQLYLPDGLPMPNTPSFQGALLKQLHLLMVANAQPGGPTVIIIEDTPMQRQMATAMASEFGSRVQLETSDLDAETILITGWDYWLQHQATLPTPALLVVATLPIPSLEDPRVAGRVAYYKHHRQDWFRLYLLPTALRTLQAAIAPIRRHQGIVALFDNRVLHRSYGQQVLTALSPYSRINYLDDSLFATASGQQRLE</sequence>
<name>B0CBE3_ACAM1</name>
<dbReference type="OrthoDB" id="474751at2"/>
<organism evidence="2 3">
    <name type="scientific">Acaryochloris marina (strain MBIC 11017)</name>
    <dbReference type="NCBI Taxonomy" id="329726"/>
    <lineage>
        <taxon>Bacteria</taxon>
        <taxon>Bacillati</taxon>
        <taxon>Cyanobacteriota</taxon>
        <taxon>Cyanophyceae</taxon>
        <taxon>Acaryochloridales</taxon>
        <taxon>Acaryochloridaceae</taxon>
        <taxon>Acaryochloris</taxon>
    </lineage>
</organism>
<dbReference type="HOGENOM" id="CLU_567260_0_0_3"/>
<evidence type="ECO:0000313" key="2">
    <source>
        <dbReference type="EMBL" id="ABW27928.1"/>
    </source>
</evidence>
<reference evidence="2 3" key="1">
    <citation type="journal article" date="2008" name="Proc. Natl. Acad. Sci. U.S.A.">
        <title>Niche adaptation and genome expansion in the chlorophyll d-producing cyanobacterium Acaryochloris marina.</title>
        <authorList>
            <person name="Swingley W.D."/>
            <person name="Chen M."/>
            <person name="Cheung P.C."/>
            <person name="Conrad A.L."/>
            <person name="Dejesa L.C."/>
            <person name="Hao J."/>
            <person name="Honchak B.M."/>
            <person name="Karbach L.E."/>
            <person name="Kurdoglu A."/>
            <person name="Lahiri S."/>
            <person name="Mastrian S.D."/>
            <person name="Miyashita H."/>
            <person name="Page L."/>
            <person name="Ramakrishna P."/>
            <person name="Satoh S."/>
            <person name="Sattley W.M."/>
            <person name="Shimada Y."/>
            <person name="Taylor H.L."/>
            <person name="Tomo T."/>
            <person name="Tsuchiya T."/>
            <person name="Wang Z.T."/>
            <person name="Raymond J."/>
            <person name="Mimuro M."/>
            <person name="Blankenship R.E."/>
            <person name="Touchman J.W."/>
        </authorList>
    </citation>
    <scope>NUCLEOTIDE SEQUENCE [LARGE SCALE GENOMIC DNA]</scope>
    <source>
        <strain evidence="3">MBIC 11017</strain>
    </source>
</reference>
<dbReference type="RefSeq" id="WP_012163363.1">
    <property type="nucleotide sequence ID" value="NC_009925.1"/>
</dbReference>
<evidence type="ECO:0000313" key="3">
    <source>
        <dbReference type="Proteomes" id="UP000000268"/>
    </source>
</evidence>
<dbReference type="GO" id="GO:0004386">
    <property type="term" value="F:helicase activity"/>
    <property type="evidence" value="ECO:0007669"/>
    <property type="project" value="InterPro"/>
</dbReference>
<dbReference type="GO" id="GO:0006139">
    <property type="term" value="P:nucleobase-containing compound metabolic process"/>
    <property type="evidence" value="ECO:0007669"/>
    <property type="project" value="InterPro"/>
</dbReference>
<proteinExistence type="predicted"/>
<dbReference type="KEGG" id="amr:AM1_2931"/>
<dbReference type="STRING" id="329726.AM1_2931"/>
<gene>
    <name evidence="2" type="ordered locus">AM1_2931</name>
</gene>
<dbReference type="AlphaFoldDB" id="B0CBE3"/>
<dbReference type="GO" id="GO:0003676">
    <property type="term" value="F:nucleic acid binding"/>
    <property type="evidence" value="ECO:0007669"/>
    <property type="project" value="InterPro"/>
</dbReference>
<evidence type="ECO:0000259" key="1">
    <source>
        <dbReference type="Pfam" id="PF13307"/>
    </source>
</evidence>
<dbReference type="EMBL" id="CP000828">
    <property type="protein sequence ID" value="ABW27928.1"/>
    <property type="molecule type" value="Genomic_DNA"/>
</dbReference>
<dbReference type="GO" id="GO:0005524">
    <property type="term" value="F:ATP binding"/>
    <property type="evidence" value="ECO:0007669"/>
    <property type="project" value="InterPro"/>
</dbReference>
<dbReference type="GO" id="GO:0016818">
    <property type="term" value="F:hydrolase activity, acting on acid anhydrides, in phosphorus-containing anhydrides"/>
    <property type="evidence" value="ECO:0007669"/>
    <property type="project" value="InterPro"/>
</dbReference>
<dbReference type="Pfam" id="PF13307">
    <property type="entry name" value="Helicase_C_2"/>
    <property type="match status" value="1"/>
</dbReference>
<keyword evidence="3" id="KW-1185">Reference proteome</keyword>
<dbReference type="Proteomes" id="UP000000268">
    <property type="component" value="Chromosome"/>
</dbReference>